<evidence type="ECO:0000259" key="6">
    <source>
        <dbReference type="Pfam" id="PF01094"/>
    </source>
</evidence>
<evidence type="ECO:0000313" key="7">
    <source>
        <dbReference type="EnsemblMetazoa" id="G32950.1:cds"/>
    </source>
</evidence>
<comment type="subcellular location">
    <subcellularLocation>
        <location evidence="1">Membrane</location>
    </subcellularLocation>
</comment>
<proteinExistence type="predicted"/>
<dbReference type="InterPro" id="IPR028082">
    <property type="entry name" value="Peripla_BP_I"/>
</dbReference>
<accession>A0A8W8MGE9</accession>
<organism evidence="7 8">
    <name type="scientific">Magallana gigas</name>
    <name type="common">Pacific oyster</name>
    <name type="synonym">Crassostrea gigas</name>
    <dbReference type="NCBI Taxonomy" id="29159"/>
    <lineage>
        <taxon>Eukaryota</taxon>
        <taxon>Metazoa</taxon>
        <taxon>Spiralia</taxon>
        <taxon>Lophotrochozoa</taxon>
        <taxon>Mollusca</taxon>
        <taxon>Bivalvia</taxon>
        <taxon>Autobranchia</taxon>
        <taxon>Pteriomorphia</taxon>
        <taxon>Ostreida</taxon>
        <taxon>Ostreoidea</taxon>
        <taxon>Ostreidae</taxon>
        <taxon>Magallana</taxon>
    </lineage>
</organism>
<protein>
    <recommendedName>
        <fullName evidence="6">Receptor ligand binding region domain-containing protein</fullName>
    </recommendedName>
</protein>
<keyword evidence="3" id="KW-1133">Transmembrane helix</keyword>
<sequence>MLRIEDSYVENPEILNYLEDMAIVKNNKYVQAVLSLTQSQHIKPILQRLNDIEINNIFWIGCDTWVAGIEKTFLKKKIDVVSNAILIAFETNQSEKFLKYMRDKANLTEQNPFIKKLIEKENNCTFDRSQQAKIESEDVIDFKNLFKNVDPHGETHIIDAVISLAHVIDALIRNHCPLMGYCMEANLHIEELAEIVQKKRITGIDGEKIYYDSKGDGKTIFFIRQIDPTSPFFIESNVVPTIPSTPYTKPIIGVVGAITNPVASSIYDARKSSSMDFPMIISASTERFNNREGHPRVFRIVMSSTFDVHVYLSLQLAKKLGWKYFHALFGSRDQELLDLMKKEASTLNMCLATNREIIMEDLENEFKTAVDEMLQYDGATVVMVFIPTVAIEMLLKIASEKNTAGKLVFIIPKHVENIQTIVSKYKNPSLGLVLMQNNLLENKQFSSYFQHLKIDDGDWTETLPWGKTFCEDVHQYNLRFSNRYTKDCATDLNLSGLQKKQSPFVASTIHGVYALSKAFQMFWTSIATYHLLRSVSMGICQKSTINLSLNWIVLRWRNAIRL</sequence>
<evidence type="ECO:0000256" key="1">
    <source>
        <dbReference type="ARBA" id="ARBA00004370"/>
    </source>
</evidence>
<dbReference type="InterPro" id="IPR050726">
    <property type="entry name" value="mGluR"/>
</dbReference>
<dbReference type="Gene3D" id="3.40.50.2300">
    <property type="match status" value="4"/>
</dbReference>
<evidence type="ECO:0000256" key="4">
    <source>
        <dbReference type="ARBA" id="ARBA00023136"/>
    </source>
</evidence>
<evidence type="ECO:0000256" key="3">
    <source>
        <dbReference type="ARBA" id="ARBA00022989"/>
    </source>
</evidence>
<dbReference type="SUPFAM" id="SSF53822">
    <property type="entry name" value="Periplasmic binding protein-like I"/>
    <property type="match status" value="2"/>
</dbReference>
<keyword evidence="2" id="KW-0812">Transmembrane</keyword>
<dbReference type="EnsemblMetazoa" id="G32950.1">
    <property type="protein sequence ID" value="G32950.1:cds"/>
    <property type="gene ID" value="G32950"/>
</dbReference>
<feature type="domain" description="Receptor ligand binding region" evidence="6">
    <location>
        <begin position="25"/>
        <end position="218"/>
    </location>
</feature>
<feature type="domain" description="Receptor ligand binding region" evidence="6">
    <location>
        <begin position="251"/>
        <end position="522"/>
    </location>
</feature>
<dbReference type="Pfam" id="PF01094">
    <property type="entry name" value="ANF_receptor"/>
    <property type="match status" value="2"/>
</dbReference>
<evidence type="ECO:0000313" key="8">
    <source>
        <dbReference type="Proteomes" id="UP000005408"/>
    </source>
</evidence>
<evidence type="ECO:0000256" key="5">
    <source>
        <dbReference type="ARBA" id="ARBA00023180"/>
    </source>
</evidence>
<dbReference type="InterPro" id="IPR001828">
    <property type="entry name" value="ANF_lig-bd_rcpt"/>
</dbReference>
<reference evidence="7" key="1">
    <citation type="submission" date="2022-08" db="UniProtKB">
        <authorList>
            <consortium name="EnsemblMetazoa"/>
        </authorList>
    </citation>
    <scope>IDENTIFICATION</scope>
    <source>
        <strain evidence="7">05x7-T-G4-1.051#20</strain>
    </source>
</reference>
<dbReference type="GO" id="GO:0016020">
    <property type="term" value="C:membrane"/>
    <property type="evidence" value="ECO:0007669"/>
    <property type="project" value="UniProtKB-SubCell"/>
</dbReference>
<name>A0A8W8MGE9_MAGGI</name>
<keyword evidence="5" id="KW-0325">Glycoprotein</keyword>
<dbReference type="AlphaFoldDB" id="A0A8W8MGE9"/>
<evidence type="ECO:0000256" key="2">
    <source>
        <dbReference type="ARBA" id="ARBA00022692"/>
    </source>
</evidence>
<keyword evidence="4" id="KW-0472">Membrane</keyword>
<dbReference type="Proteomes" id="UP000005408">
    <property type="component" value="Unassembled WGS sequence"/>
</dbReference>
<keyword evidence="8" id="KW-1185">Reference proteome</keyword>
<dbReference type="PANTHER" id="PTHR24060">
    <property type="entry name" value="METABOTROPIC GLUTAMATE RECEPTOR"/>
    <property type="match status" value="1"/>
</dbReference>